<organism evidence="1 2">
    <name type="scientific">Oryza rufipogon</name>
    <name type="common">Brownbeard rice</name>
    <name type="synonym">Asian wild rice</name>
    <dbReference type="NCBI Taxonomy" id="4529"/>
    <lineage>
        <taxon>Eukaryota</taxon>
        <taxon>Viridiplantae</taxon>
        <taxon>Streptophyta</taxon>
        <taxon>Embryophyta</taxon>
        <taxon>Tracheophyta</taxon>
        <taxon>Spermatophyta</taxon>
        <taxon>Magnoliopsida</taxon>
        <taxon>Liliopsida</taxon>
        <taxon>Poales</taxon>
        <taxon>Poaceae</taxon>
        <taxon>BOP clade</taxon>
        <taxon>Oryzoideae</taxon>
        <taxon>Oryzeae</taxon>
        <taxon>Oryzinae</taxon>
        <taxon>Oryza</taxon>
    </lineage>
</organism>
<dbReference type="HOGENOM" id="CLU_1848369_0_0_1"/>
<reference evidence="1" key="2">
    <citation type="submission" date="2015-06" db="UniProtKB">
        <authorList>
            <consortium name="EnsemblPlants"/>
        </authorList>
    </citation>
    <scope>IDENTIFICATION</scope>
</reference>
<dbReference type="EnsemblPlants" id="ORUFI11G23500.1">
    <property type="protein sequence ID" value="ORUFI11G23500.1"/>
    <property type="gene ID" value="ORUFI11G23500"/>
</dbReference>
<dbReference type="Gramene" id="ORUFI11G23500.1">
    <property type="protein sequence ID" value="ORUFI11G23500.1"/>
    <property type="gene ID" value="ORUFI11G23500"/>
</dbReference>
<accession>A0A0E0RBN7</accession>
<dbReference type="Proteomes" id="UP000008022">
    <property type="component" value="Unassembled WGS sequence"/>
</dbReference>
<evidence type="ECO:0000313" key="1">
    <source>
        <dbReference type="EnsemblPlants" id="ORUFI11G23500.1"/>
    </source>
</evidence>
<proteinExistence type="predicted"/>
<reference evidence="2" key="1">
    <citation type="submission" date="2013-06" db="EMBL/GenBank/DDBJ databases">
        <authorList>
            <person name="Zhao Q."/>
        </authorList>
    </citation>
    <scope>NUCLEOTIDE SEQUENCE</scope>
    <source>
        <strain evidence="2">cv. W1943</strain>
    </source>
</reference>
<evidence type="ECO:0000313" key="2">
    <source>
        <dbReference type="Proteomes" id="UP000008022"/>
    </source>
</evidence>
<sequence>MSEPPSKTLHQRVGVIRLETNYLRFSPLIQQEKVTAHQLDHTLLVPTWKTTPRFSPSPAATNRRIPPLAAAAEGLAMTTAPHELIGSRRAVGEEASTAVEETPAAGFCRRKFDEREDACAAFEIEHLEQLPLIRSRQGI</sequence>
<dbReference type="AlphaFoldDB" id="A0A0E0RBN7"/>
<keyword evidence="2" id="KW-1185">Reference proteome</keyword>
<name>A0A0E0RBN7_ORYRU</name>
<protein>
    <submittedName>
        <fullName evidence="1">Uncharacterized protein</fullName>
    </submittedName>
</protein>